<evidence type="ECO:0000256" key="1">
    <source>
        <dbReference type="ARBA" id="ARBA00001946"/>
    </source>
</evidence>
<dbReference type="GO" id="GO:0046872">
    <property type="term" value="F:metal ion binding"/>
    <property type="evidence" value="ECO:0007669"/>
    <property type="project" value="UniProtKB-KW"/>
</dbReference>
<dbReference type="GO" id="GO:0044716">
    <property type="term" value="F:8-oxo-GDP phosphatase activity"/>
    <property type="evidence" value="ECO:0007669"/>
    <property type="project" value="TreeGrafter"/>
</dbReference>
<evidence type="ECO:0000256" key="8">
    <source>
        <dbReference type="ARBA" id="ARBA00022842"/>
    </source>
</evidence>
<dbReference type="GO" id="GO:0006281">
    <property type="term" value="P:DNA repair"/>
    <property type="evidence" value="ECO:0007669"/>
    <property type="project" value="UniProtKB-KW"/>
</dbReference>
<keyword evidence="6" id="KW-0227">DNA damage</keyword>
<evidence type="ECO:0000313" key="15">
    <source>
        <dbReference type="Proteomes" id="UP000051048"/>
    </source>
</evidence>
<evidence type="ECO:0000259" key="13">
    <source>
        <dbReference type="PROSITE" id="PS51462"/>
    </source>
</evidence>
<dbReference type="AlphaFoldDB" id="A0A0R1TP54"/>
<dbReference type="GO" id="GO:0044715">
    <property type="term" value="F:8-oxo-dGDP phosphatase activity"/>
    <property type="evidence" value="ECO:0007669"/>
    <property type="project" value="TreeGrafter"/>
</dbReference>
<dbReference type="InterPro" id="IPR047127">
    <property type="entry name" value="MutT-like"/>
</dbReference>
<evidence type="ECO:0000256" key="6">
    <source>
        <dbReference type="ARBA" id="ARBA00022763"/>
    </source>
</evidence>
<dbReference type="Gene3D" id="3.90.79.10">
    <property type="entry name" value="Nucleoside Triphosphate Pyrophosphohydrolase"/>
    <property type="match status" value="1"/>
</dbReference>
<dbReference type="InterPro" id="IPR020476">
    <property type="entry name" value="Nudix_hydrolase"/>
</dbReference>
<dbReference type="PANTHER" id="PTHR47707">
    <property type="entry name" value="8-OXO-DGTP DIPHOSPHATASE"/>
    <property type="match status" value="1"/>
</dbReference>
<evidence type="ECO:0000256" key="3">
    <source>
        <dbReference type="ARBA" id="ARBA00022457"/>
    </source>
</evidence>
<proteinExistence type="inferred from homology"/>
<dbReference type="GO" id="GO:0008413">
    <property type="term" value="F:8-oxo-7,8-dihydroguanosine triphosphate pyrophosphatase activity"/>
    <property type="evidence" value="ECO:0007669"/>
    <property type="project" value="TreeGrafter"/>
</dbReference>
<dbReference type="InterPro" id="IPR020084">
    <property type="entry name" value="NUDIX_hydrolase_CS"/>
</dbReference>
<keyword evidence="4" id="KW-0235">DNA replication</keyword>
<dbReference type="InterPro" id="IPR015797">
    <property type="entry name" value="NUDIX_hydrolase-like_dom_sf"/>
</dbReference>
<evidence type="ECO:0000256" key="2">
    <source>
        <dbReference type="ARBA" id="ARBA00005582"/>
    </source>
</evidence>
<dbReference type="PANTHER" id="PTHR47707:SF1">
    <property type="entry name" value="NUDIX HYDROLASE FAMILY PROTEIN"/>
    <property type="match status" value="1"/>
</dbReference>
<evidence type="ECO:0000256" key="7">
    <source>
        <dbReference type="ARBA" id="ARBA00022801"/>
    </source>
</evidence>
<accession>A0A0R1TP54</accession>
<evidence type="ECO:0000256" key="9">
    <source>
        <dbReference type="ARBA" id="ARBA00023204"/>
    </source>
</evidence>
<keyword evidence="5" id="KW-0479">Metal-binding</keyword>
<evidence type="ECO:0000256" key="11">
    <source>
        <dbReference type="ARBA" id="ARBA00038905"/>
    </source>
</evidence>
<evidence type="ECO:0000313" key="14">
    <source>
        <dbReference type="EMBL" id="KRL81700.1"/>
    </source>
</evidence>
<evidence type="ECO:0000256" key="10">
    <source>
        <dbReference type="ARBA" id="ARBA00035861"/>
    </source>
</evidence>
<gene>
    <name evidence="14" type="ORF">FC36_GL001436</name>
</gene>
<dbReference type="GO" id="GO:0006260">
    <property type="term" value="P:DNA replication"/>
    <property type="evidence" value="ECO:0007669"/>
    <property type="project" value="UniProtKB-KW"/>
</dbReference>
<keyword evidence="3" id="KW-0515">Mutator protein</keyword>
<organism evidence="14 15">
    <name type="scientific">Ligilactobacillus equi DSM 15833 = JCM 10991</name>
    <dbReference type="NCBI Taxonomy" id="1423740"/>
    <lineage>
        <taxon>Bacteria</taxon>
        <taxon>Bacillati</taxon>
        <taxon>Bacillota</taxon>
        <taxon>Bacilli</taxon>
        <taxon>Lactobacillales</taxon>
        <taxon>Lactobacillaceae</taxon>
        <taxon>Ligilactobacillus</taxon>
    </lineage>
</organism>
<comment type="similarity">
    <text evidence="2 12">Belongs to the Nudix hydrolase family.</text>
</comment>
<dbReference type="PROSITE" id="PS00893">
    <property type="entry name" value="NUDIX_BOX"/>
    <property type="match status" value="1"/>
</dbReference>
<dbReference type="CDD" id="cd03425">
    <property type="entry name" value="NUDIX_MutT_NudA_like"/>
    <property type="match status" value="1"/>
</dbReference>
<dbReference type="GO" id="GO:0035539">
    <property type="term" value="F:8-oxo-7,8-dihydrodeoxyguanosine triphosphate pyrophosphatase activity"/>
    <property type="evidence" value="ECO:0007669"/>
    <property type="project" value="UniProtKB-EC"/>
</dbReference>
<dbReference type="EMBL" id="AZFH01000032">
    <property type="protein sequence ID" value="KRL81700.1"/>
    <property type="molecule type" value="Genomic_DNA"/>
</dbReference>
<keyword evidence="9" id="KW-0234">DNA repair</keyword>
<name>A0A0R1TP54_9LACO</name>
<dbReference type="OrthoDB" id="9810648at2"/>
<comment type="caution">
    <text evidence="14">The sequence shown here is derived from an EMBL/GenBank/DDBJ whole genome shotgun (WGS) entry which is preliminary data.</text>
</comment>
<dbReference type="PATRIC" id="fig|1423740.3.peg.1552"/>
<dbReference type="Proteomes" id="UP000051048">
    <property type="component" value="Unassembled WGS sequence"/>
</dbReference>
<keyword evidence="7 12" id="KW-0378">Hydrolase</keyword>
<feature type="domain" description="Nudix hydrolase" evidence="13">
    <location>
        <begin position="4"/>
        <end position="131"/>
    </location>
</feature>
<evidence type="ECO:0000256" key="5">
    <source>
        <dbReference type="ARBA" id="ARBA00022723"/>
    </source>
</evidence>
<sequence>MTNTQIRAVAAVIGDGQGRYLMGRRKTDRIAGGKWEFPGGKVEAGESLREALKREIWEELGDQVEIGNLVCSTINHDYPWGQVTISFFAASLSSHHLKQVAASEFIWDTPEKLLQLDVLPASRSVLEELNGG</sequence>
<comment type="cofactor">
    <cofactor evidence="1">
        <name>Mg(2+)</name>
        <dbReference type="ChEBI" id="CHEBI:18420"/>
    </cofactor>
</comment>
<dbReference type="PRINTS" id="PR00502">
    <property type="entry name" value="NUDIXFAMILY"/>
</dbReference>
<evidence type="ECO:0000256" key="12">
    <source>
        <dbReference type="RuleBase" id="RU003476"/>
    </source>
</evidence>
<dbReference type="SUPFAM" id="SSF55811">
    <property type="entry name" value="Nudix"/>
    <property type="match status" value="1"/>
</dbReference>
<protein>
    <recommendedName>
        <fullName evidence="11">8-oxo-dGTP diphosphatase</fullName>
        <ecNumber evidence="11">3.6.1.55</ecNumber>
    </recommendedName>
</protein>
<dbReference type="InterPro" id="IPR000086">
    <property type="entry name" value="NUDIX_hydrolase_dom"/>
</dbReference>
<dbReference type="STRING" id="1423740.FC36_GL001436"/>
<keyword evidence="8" id="KW-0460">Magnesium</keyword>
<evidence type="ECO:0000256" key="4">
    <source>
        <dbReference type="ARBA" id="ARBA00022705"/>
    </source>
</evidence>
<comment type="catalytic activity">
    <reaction evidence="10">
        <text>8-oxo-dGTP + H2O = 8-oxo-dGMP + diphosphate + H(+)</text>
        <dbReference type="Rhea" id="RHEA:31575"/>
        <dbReference type="ChEBI" id="CHEBI:15377"/>
        <dbReference type="ChEBI" id="CHEBI:15378"/>
        <dbReference type="ChEBI" id="CHEBI:33019"/>
        <dbReference type="ChEBI" id="CHEBI:63224"/>
        <dbReference type="ChEBI" id="CHEBI:77896"/>
        <dbReference type="EC" id="3.6.1.55"/>
    </reaction>
</comment>
<dbReference type="RefSeq" id="WP_035188698.1">
    <property type="nucleotide sequence ID" value="NZ_AZFH01000032.1"/>
</dbReference>
<dbReference type="PROSITE" id="PS51462">
    <property type="entry name" value="NUDIX"/>
    <property type="match status" value="1"/>
</dbReference>
<dbReference type="Pfam" id="PF00293">
    <property type="entry name" value="NUDIX"/>
    <property type="match status" value="1"/>
</dbReference>
<dbReference type="EC" id="3.6.1.55" evidence="11"/>
<reference evidence="14 15" key="1">
    <citation type="journal article" date="2015" name="Genome Announc.">
        <title>Expanding the biotechnology potential of lactobacilli through comparative genomics of 213 strains and associated genera.</title>
        <authorList>
            <person name="Sun Z."/>
            <person name="Harris H.M."/>
            <person name="McCann A."/>
            <person name="Guo C."/>
            <person name="Argimon S."/>
            <person name="Zhang W."/>
            <person name="Yang X."/>
            <person name="Jeffery I.B."/>
            <person name="Cooney J.C."/>
            <person name="Kagawa T.F."/>
            <person name="Liu W."/>
            <person name="Song Y."/>
            <person name="Salvetti E."/>
            <person name="Wrobel A."/>
            <person name="Rasinkangas P."/>
            <person name="Parkhill J."/>
            <person name="Rea M.C."/>
            <person name="O'Sullivan O."/>
            <person name="Ritari J."/>
            <person name="Douillard F.P."/>
            <person name="Paul Ross R."/>
            <person name="Yang R."/>
            <person name="Briner A.E."/>
            <person name="Felis G.E."/>
            <person name="de Vos W.M."/>
            <person name="Barrangou R."/>
            <person name="Klaenhammer T.R."/>
            <person name="Caufield P.W."/>
            <person name="Cui Y."/>
            <person name="Zhang H."/>
            <person name="O'Toole P.W."/>
        </authorList>
    </citation>
    <scope>NUCLEOTIDE SEQUENCE [LARGE SCALE GENOMIC DNA]</scope>
    <source>
        <strain evidence="14 15">DSM 15833</strain>
    </source>
</reference>